<evidence type="ECO:0000313" key="3">
    <source>
        <dbReference type="Proteomes" id="UP001287286"/>
    </source>
</evidence>
<evidence type="ECO:0000256" key="1">
    <source>
        <dbReference type="SAM" id="MobiDB-lite"/>
    </source>
</evidence>
<dbReference type="EMBL" id="JAWRVI010000038">
    <property type="protein sequence ID" value="KAK4086757.1"/>
    <property type="molecule type" value="Genomic_DNA"/>
</dbReference>
<comment type="caution">
    <text evidence="2">The sequence shown here is derived from an EMBL/GenBank/DDBJ whole genome shotgun (WGS) entry which is preliminary data.</text>
</comment>
<dbReference type="Proteomes" id="UP001287286">
    <property type="component" value="Unassembled WGS sequence"/>
</dbReference>
<accession>A0ABR0BSC0</accession>
<feature type="region of interest" description="Disordered" evidence="1">
    <location>
        <begin position="97"/>
        <end position="147"/>
    </location>
</feature>
<gene>
    <name evidence="2" type="ORF">Purlil1_8922</name>
</gene>
<proteinExistence type="predicted"/>
<name>A0ABR0BSC0_PURLI</name>
<reference evidence="2 3" key="1">
    <citation type="journal article" date="2024" name="Microbiol. Resour. Announc.">
        <title>Genome annotations for the ascomycete fungi Trichoderma harzianum, Trichoderma aggressivum, and Purpureocillium lilacinum.</title>
        <authorList>
            <person name="Beijen E.P.W."/>
            <person name="Ohm R.A."/>
        </authorList>
    </citation>
    <scope>NUCLEOTIDE SEQUENCE [LARGE SCALE GENOMIC DNA]</scope>
    <source>
        <strain evidence="2 3">CBS 150709</strain>
    </source>
</reference>
<organism evidence="2 3">
    <name type="scientific">Purpureocillium lilacinum</name>
    <name type="common">Paecilomyces lilacinus</name>
    <dbReference type="NCBI Taxonomy" id="33203"/>
    <lineage>
        <taxon>Eukaryota</taxon>
        <taxon>Fungi</taxon>
        <taxon>Dikarya</taxon>
        <taxon>Ascomycota</taxon>
        <taxon>Pezizomycotina</taxon>
        <taxon>Sordariomycetes</taxon>
        <taxon>Hypocreomycetidae</taxon>
        <taxon>Hypocreales</taxon>
        <taxon>Ophiocordycipitaceae</taxon>
        <taxon>Purpureocillium</taxon>
    </lineage>
</organism>
<evidence type="ECO:0000313" key="2">
    <source>
        <dbReference type="EMBL" id="KAK4086757.1"/>
    </source>
</evidence>
<sequence>MRCASDKSRHPKGSGPGTKAEKVESEFHAAPNRLWWCAGTEFLGGYNAPAARAPLAAHCALSIKLNYLTAAQPGSTEPGAGTTKEPHVKKIDVRRAVHLQPRSTDPRQTQRRRLDGRTPTEGRVTGEGEVVPQSARAAPQSHLHKRPFGPLGTFSVPSRGDGLLAGCSICSMPFDRVLFSTEQVPDLGTDSRHNAGQTAPWGRSPDKLGGKGQLG</sequence>
<keyword evidence="3" id="KW-1185">Reference proteome</keyword>
<feature type="compositionally biased region" description="Basic and acidic residues" evidence="1">
    <location>
        <begin position="112"/>
        <end position="126"/>
    </location>
</feature>
<protein>
    <submittedName>
        <fullName evidence="2">Uncharacterized protein</fullName>
    </submittedName>
</protein>
<feature type="region of interest" description="Disordered" evidence="1">
    <location>
        <begin position="1"/>
        <end position="25"/>
    </location>
</feature>
<feature type="region of interest" description="Disordered" evidence="1">
    <location>
        <begin position="185"/>
        <end position="215"/>
    </location>
</feature>